<evidence type="ECO:0008006" key="3">
    <source>
        <dbReference type="Google" id="ProtNLM"/>
    </source>
</evidence>
<evidence type="ECO:0000313" key="1">
    <source>
        <dbReference type="EMBL" id="KAK8240575.1"/>
    </source>
</evidence>
<dbReference type="Proteomes" id="UP001492380">
    <property type="component" value="Unassembled WGS sequence"/>
</dbReference>
<organism evidence="1 2">
    <name type="scientific">Phyllosticta capitalensis</name>
    <dbReference type="NCBI Taxonomy" id="121624"/>
    <lineage>
        <taxon>Eukaryota</taxon>
        <taxon>Fungi</taxon>
        <taxon>Dikarya</taxon>
        <taxon>Ascomycota</taxon>
        <taxon>Pezizomycotina</taxon>
        <taxon>Dothideomycetes</taxon>
        <taxon>Dothideomycetes incertae sedis</taxon>
        <taxon>Botryosphaeriales</taxon>
        <taxon>Phyllostictaceae</taxon>
        <taxon>Phyllosticta</taxon>
    </lineage>
</organism>
<accession>A0ABR1YWK6</accession>
<dbReference type="EMBL" id="JBBWRZ010000003">
    <property type="protein sequence ID" value="KAK8240575.1"/>
    <property type="molecule type" value="Genomic_DNA"/>
</dbReference>
<name>A0ABR1YWK6_9PEZI</name>
<gene>
    <name evidence="1" type="ORF">HDK90DRAFT_188196</name>
</gene>
<comment type="caution">
    <text evidence="1">The sequence shown here is derived from an EMBL/GenBank/DDBJ whole genome shotgun (WGS) entry which is preliminary data.</text>
</comment>
<evidence type="ECO:0000313" key="2">
    <source>
        <dbReference type="Proteomes" id="UP001492380"/>
    </source>
</evidence>
<proteinExistence type="predicted"/>
<reference evidence="1 2" key="1">
    <citation type="submission" date="2024-04" db="EMBL/GenBank/DDBJ databases">
        <title>Phyllosticta paracitricarpa is synonymous to the EU quarantine fungus P. citricarpa based on phylogenomic analyses.</title>
        <authorList>
            <consortium name="Lawrence Berkeley National Laboratory"/>
            <person name="Van Ingen-Buijs V.A."/>
            <person name="Van Westerhoven A.C."/>
            <person name="Haridas S."/>
            <person name="Skiadas P."/>
            <person name="Martin F."/>
            <person name="Groenewald J.Z."/>
            <person name="Crous P.W."/>
            <person name="Seidl M.F."/>
        </authorList>
    </citation>
    <scope>NUCLEOTIDE SEQUENCE [LARGE SCALE GENOMIC DNA]</scope>
    <source>
        <strain evidence="1 2">CBS 123374</strain>
    </source>
</reference>
<sequence length="77" mass="8578">MWEKGLRVVCLVVDLPLPGFCHIVIPHVTSVMGSLMLFRVACCRGMVLCVGRCLEVNWHLTIDVMSARHGAQMQIIS</sequence>
<protein>
    <recommendedName>
        <fullName evidence="3">Secreted protein</fullName>
    </recommendedName>
</protein>
<keyword evidence="2" id="KW-1185">Reference proteome</keyword>